<feature type="transmembrane region" description="Helical" evidence="7">
    <location>
        <begin position="217"/>
        <end position="241"/>
    </location>
</feature>
<dbReference type="GO" id="GO:0016020">
    <property type="term" value="C:membrane"/>
    <property type="evidence" value="ECO:0007669"/>
    <property type="project" value="UniProtKB-SubCell"/>
</dbReference>
<dbReference type="EMBL" id="VIFY01000008">
    <property type="protein sequence ID" value="TQB76575.1"/>
    <property type="molecule type" value="Genomic_DNA"/>
</dbReference>
<evidence type="ECO:0000313" key="8">
    <source>
        <dbReference type="EMBL" id="TQB76575.1"/>
    </source>
</evidence>
<dbReference type="AlphaFoldDB" id="A0A507R1Y5"/>
<gene>
    <name evidence="8" type="ORF">MPDQ_007496</name>
</gene>
<feature type="transmembrane region" description="Helical" evidence="7">
    <location>
        <begin position="530"/>
        <end position="562"/>
    </location>
</feature>
<feature type="transmembrane region" description="Helical" evidence="7">
    <location>
        <begin position="181"/>
        <end position="205"/>
    </location>
</feature>
<evidence type="ECO:0000256" key="7">
    <source>
        <dbReference type="RuleBase" id="RU363058"/>
    </source>
</evidence>
<dbReference type="GO" id="GO:0005315">
    <property type="term" value="F:phosphate transmembrane transporter activity"/>
    <property type="evidence" value="ECO:0007669"/>
    <property type="project" value="InterPro"/>
</dbReference>
<evidence type="ECO:0000256" key="5">
    <source>
        <dbReference type="ARBA" id="ARBA00022989"/>
    </source>
</evidence>
<evidence type="ECO:0000256" key="3">
    <source>
        <dbReference type="ARBA" id="ARBA00022592"/>
    </source>
</evidence>
<comment type="caution">
    <text evidence="8">The sequence shown here is derived from an EMBL/GenBank/DDBJ whole genome shotgun (WGS) entry which is preliminary data.</text>
</comment>
<dbReference type="STRING" id="5098.A0A507R1Y5"/>
<keyword evidence="6 7" id="KW-0472">Membrane</keyword>
<dbReference type="Pfam" id="PF01384">
    <property type="entry name" value="PHO4"/>
    <property type="match status" value="1"/>
</dbReference>
<organism evidence="8 9">
    <name type="scientific">Monascus purpureus</name>
    <name type="common">Red mold</name>
    <name type="synonym">Monascus anka</name>
    <dbReference type="NCBI Taxonomy" id="5098"/>
    <lineage>
        <taxon>Eukaryota</taxon>
        <taxon>Fungi</taxon>
        <taxon>Dikarya</taxon>
        <taxon>Ascomycota</taxon>
        <taxon>Pezizomycotina</taxon>
        <taxon>Eurotiomycetes</taxon>
        <taxon>Eurotiomycetidae</taxon>
        <taxon>Eurotiales</taxon>
        <taxon>Aspergillaceae</taxon>
        <taxon>Monascus</taxon>
    </lineage>
</organism>
<evidence type="ECO:0000256" key="4">
    <source>
        <dbReference type="ARBA" id="ARBA00022692"/>
    </source>
</evidence>
<feature type="transmembrane region" description="Helical" evidence="7">
    <location>
        <begin position="574"/>
        <end position="600"/>
    </location>
</feature>
<feature type="transmembrane region" description="Helical" evidence="7">
    <location>
        <begin position="44"/>
        <end position="64"/>
    </location>
</feature>
<keyword evidence="3 7" id="KW-0592">Phosphate transport</keyword>
<dbReference type="PANTHER" id="PTHR11101">
    <property type="entry name" value="PHOSPHATE TRANSPORTER"/>
    <property type="match status" value="1"/>
</dbReference>
<sequence length="610" mass="65535">MEPHEYTYIFAIGTLFALLDAYNNGANDVANSWATSVSSRSVTYWQAMIFGTVFEMVGAIAVGARTADTIKNGIIPITAFREDAGVQMLAFTCALAAASSWVMWCTKHSAHVSSTYSLISAVAGVGVATAGASKVQWGWNNGKGLGAIFAGLGMAPVISGGFGAIIFMLIKLVVHMRKNPVPWAIYTSPFFFLIAGTVCTLSIVYKGSPSLGLAKKPSWYIAAVTVSCGCGVGALAAFFFVPFVHARVIKKDYTVKWWMIIYGPLLFYRPPPPDAELAVVPDYAVVQGEEEDQPSTRGSVTEYEANRTKTDDNDLAITPSPNGNEKSIATAEASHPTYKELMAQGREKFHAKLRKKRGPLGWAMRTLHDNPMGPGEIYEFQNIKILCKRIPAMIVVGALYGMHYDIHAAQSGISGTPEGARMQRVYAHAEKYPNEVEHTYSFVQVLTACTASFAHGANDIGNSVGPWAVIYSAWSTGDAAKSKAPVPIWQLAVLAGAISVGLITYGYNIMKVMGNKITYHSPSRGCSMEMGAAITVLVFSQYSLPVSTSMCITGATVGVGLCNGTLKAVNFQRVFLLLLSWIMTIPVAGTLGGILMGLFLNAPHFPSMSN</sequence>
<dbReference type="GO" id="GO:0035435">
    <property type="term" value="P:phosphate ion transmembrane transport"/>
    <property type="evidence" value="ECO:0007669"/>
    <property type="project" value="TreeGrafter"/>
</dbReference>
<feature type="transmembrane region" description="Helical" evidence="7">
    <location>
        <begin position="6"/>
        <end position="23"/>
    </location>
</feature>
<name>A0A507R1Y5_MONPU</name>
<feature type="transmembrane region" description="Helical" evidence="7">
    <location>
        <begin position="145"/>
        <end position="169"/>
    </location>
</feature>
<keyword evidence="4 7" id="KW-0812">Transmembrane</keyword>
<proteinExistence type="inferred from homology"/>
<dbReference type="InterPro" id="IPR001204">
    <property type="entry name" value="Phos_transporter"/>
</dbReference>
<protein>
    <recommendedName>
        <fullName evidence="7">Phosphate transporter</fullName>
    </recommendedName>
</protein>
<evidence type="ECO:0000256" key="1">
    <source>
        <dbReference type="ARBA" id="ARBA00004141"/>
    </source>
</evidence>
<dbReference type="Proteomes" id="UP000319663">
    <property type="component" value="Unassembled WGS sequence"/>
</dbReference>
<keyword evidence="9" id="KW-1185">Reference proteome</keyword>
<evidence type="ECO:0000256" key="2">
    <source>
        <dbReference type="ARBA" id="ARBA00022448"/>
    </source>
</evidence>
<feature type="transmembrane region" description="Helical" evidence="7">
    <location>
        <begin position="491"/>
        <end position="510"/>
    </location>
</feature>
<keyword evidence="2 7" id="KW-0813">Transport</keyword>
<feature type="transmembrane region" description="Helical" evidence="7">
    <location>
        <begin position="116"/>
        <end position="133"/>
    </location>
</feature>
<dbReference type="PANTHER" id="PTHR11101:SF57">
    <property type="entry name" value="PHOSPHATE TRANSPORTER"/>
    <property type="match status" value="1"/>
</dbReference>
<reference evidence="8 9" key="1">
    <citation type="submission" date="2019-06" db="EMBL/GenBank/DDBJ databases">
        <title>Wine fermentation using esterase from Monascus purpureus.</title>
        <authorList>
            <person name="Geng C."/>
            <person name="Zhang Y."/>
        </authorList>
    </citation>
    <scope>NUCLEOTIDE SEQUENCE [LARGE SCALE GENOMIC DNA]</scope>
    <source>
        <strain evidence="8">HQ1</strain>
    </source>
</reference>
<comment type="subcellular location">
    <subcellularLocation>
        <location evidence="1 7">Membrane</location>
        <topology evidence="1 7">Multi-pass membrane protein</topology>
    </subcellularLocation>
</comment>
<keyword evidence="5 7" id="KW-1133">Transmembrane helix</keyword>
<evidence type="ECO:0000256" key="6">
    <source>
        <dbReference type="ARBA" id="ARBA00023136"/>
    </source>
</evidence>
<evidence type="ECO:0000313" key="9">
    <source>
        <dbReference type="Proteomes" id="UP000319663"/>
    </source>
</evidence>
<accession>A0A507R1Y5</accession>
<comment type="similarity">
    <text evidence="7">Belongs to the inorganic phosphate transporter (PiT) (TC 2.A.20) family.</text>
</comment>
<comment type="function">
    <text evidence="7">Sodium-phosphate symporter.</text>
</comment>
<dbReference type="OrthoDB" id="260807at2759"/>